<dbReference type="PROSITE" id="PS51725">
    <property type="entry name" value="ABM"/>
    <property type="match status" value="1"/>
</dbReference>
<evidence type="ECO:0000313" key="3">
    <source>
        <dbReference type="Proteomes" id="UP000077519"/>
    </source>
</evidence>
<feature type="domain" description="ABM" evidence="1">
    <location>
        <begin position="3"/>
        <end position="92"/>
    </location>
</feature>
<dbReference type="Gene3D" id="3.30.70.100">
    <property type="match status" value="1"/>
</dbReference>
<dbReference type="SUPFAM" id="SSF54909">
    <property type="entry name" value="Dimeric alpha+beta barrel"/>
    <property type="match status" value="1"/>
</dbReference>
<dbReference type="AlphaFoldDB" id="A0A177YL65"/>
<organism evidence="2 3">
    <name type="scientific">Rhodococcoides kyotonense</name>
    <dbReference type="NCBI Taxonomy" id="398843"/>
    <lineage>
        <taxon>Bacteria</taxon>
        <taxon>Bacillati</taxon>
        <taxon>Actinomycetota</taxon>
        <taxon>Actinomycetes</taxon>
        <taxon>Mycobacteriales</taxon>
        <taxon>Nocardiaceae</taxon>
        <taxon>Rhodococcoides</taxon>
    </lineage>
</organism>
<evidence type="ECO:0000313" key="2">
    <source>
        <dbReference type="EMBL" id="OAK56235.1"/>
    </source>
</evidence>
<name>A0A177YL65_9NOCA</name>
<dbReference type="GO" id="GO:0004497">
    <property type="term" value="F:monooxygenase activity"/>
    <property type="evidence" value="ECO:0007669"/>
    <property type="project" value="UniProtKB-KW"/>
</dbReference>
<accession>A0A177YL65</accession>
<dbReference type="EMBL" id="LVHI01000005">
    <property type="protein sequence ID" value="OAK56235.1"/>
    <property type="molecule type" value="Genomic_DNA"/>
</dbReference>
<protein>
    <submittedName>
        <fullName evidence="2">Antibiotic biosynthesis monooxygenase</fullName>
    </submittedName>
</protein>
<keyword evidence="2" id="KW-0503">Monooxygenase</keyword>
<dbReference type="Pfam" id="PF03992">
    <property type="entry name" value="ABM"/>
    <property type="match status" value="1"/>
</dbReference>
<dbReference type="InterPro" id="IPR011008">
    <property type="entry name" value="Dimeric_a/b-barrel"/>
</dbReference>
<dbReference type="RefSeq" id="WP_068422453.1">
    <property type="nucleotide sequence ID" value="NZ_LVHI01000005.1"/>
</dbReference>
<comment type="caution">
    <text evidence="2">The sequence shown here is derived from an EMBL/GenBank/DDBJ whole genome shotgun (WGS) entry which is preliminary data.</text>
</comment>
<keyword evidence="2" id="KW-0560">Oxidoreductase</keyword>
<gene>
    <name evidence="2" type="ORF">A3K89_17320</name>
</gene>
<reference evidence="2 3" key="1">
    <citation type="submission" date="2016-03" db="EMBL/GenBank/DDBJ databases">
        <title>Genome sequence of Rhodococcus kyotonensis KB10.</title>
        <authorList>
            <person name="Jeong H."/>
            <person name="Hong C.E."/>
            <person name="Jo S.H."/>
            <person name="Park J.M."/>
        </authorList>
    </citation>
    <scope>NUCLEOTIDE SEQUENCE [LARGE SCALE GENOMIC DNA]</scope>
    <source>
        <strain evidence="2 3">KB10</strain>
    </source>
</reference>
<proteinExistence type="predicted"/>
<evidence type="ECO:0000259" key="1">
    <source>
        <dbReference type="PROSITE" id="PS51725"/>
    </source>
</evidence>
<dbReference type="Proteomes" id="UP000077519">
    <property type="component" value="Unassembled WGS sequence"/>
</dbReference>
<keyword evidence="3" id="KW-1185">Reference proteome</keyword>
<dbReference type="InterPro" id="IPR007138">
    <property type="entry name" value="ABM_dom"/>
</dbReference>
<sequence>MTVTAVLELDIRPENAVAAQTILRRVLAETRAFEGCLGIDVFEDPDTANRWVCFERWASAEHDAAYRAFRAGPGAITDLGEHLSAAPKLAIYNHEVDV</sequence>